<dbReference type="GO" id="GO:0046983">
    <property type="term" value="F:protein dimerization activity"/>
    <property type="evidence" value="ECO:0007669"/>
    <property type="project" value="InterPro"/>
</dbReference>
<dbReference type="PANTHER" id="PTHR24421:SF63">
    <property type="entry name" value="SENSOR HISTIDINE KINASE DESK"/>
    <property type="match status" value="1"/>
</dbReference>
<comment type="cofactor">
    <cofactor evidence="2">
        <name>[4Fe-4S] cluster</name>
        <dbReference type="ChEBI" id="CHEBI:49883"/>
    </cofactor>
</comment>
<keyword evidence="9" id="KW-0479">Metal-binding</keyword>
<dbReference type="Proteomes" id="UP000322139">
    <property type="component" value="Unassembled WGS sequence"/>
</dbReference>
<dbReference type="Pfam" id="PF02518">
    <property type="entry name" value="HATPase_c"/>
    <property type="match status" value="1"/>
</dbReference>
<dbReference type="InterPro" id="IPR011712">
    <property type="entry name" value="Sig_transdc_His_kin_sub3_dim/P"/>
</dbReference>
<dbReference type="InterPro" id="IPR005467">
    <property type="entry name" value="His_kinase_dom"/>
</dbReference>
<keyword evidence="14" id="KW-0902">Two-component regulatory system</keyword>
<evidence type="ECO:0000256" key="3">
    <source>
        <dbReference type="ARBA" id="ARBA00004496"/>
    </source>
</evidence>
<dbReference type="InterPro" id="IPR056374">
    <property type="entry name" value="DesK/YvfT_N"/>
</dbReference>
<gene>
    <name evidence="20" type="ORF">FZD51_02510</name>
</gene>
<dbReference type="GO" id="GO:0005524">
    <property type="term" value="F:ATP binding"/>
    <property type="evidence" value="ECO:0007669"/>
    <property type="project" value="UniProtKB-KW"/>
</dbReference>
<evidence type="ECO:0000313" key="21">
    <source>
        <dbReference type="Proteomes" id="UP000322139"/>
    </source>
</evidence>
<keyword evidence="6" id="KW-0004">4Fe-4S</keyword>
<sequence length="373" mass="41910">MNPYWKRLFPASEGWPPYIYLANFALPVYFMLGEAPLKREAGFFLLLAYLFFYRHLYWSRKFETLIIALMVGMTLLFSFFYNPLYLYLIFLVLNHLVRLPLKTIYIMCACFGAASAAVLVQSGLYLEPLMLSGISPPLFGGTILPFVVKASAKYKDMSEQLQVANMQIERLAQQEERQRIARELHDTLGHTLSLIALKSELTARLASKDAIRTEKEAMDIQLTARTALKEMRDLVSDMNLVRLEEEIGHAQTLCAAAGIEFICEKTPVPSGLTPLQERILAMCLRESITNMVKYSRAARCTLSAAETDDKIHLSVRDNGIGFDLSVIAKHSGNGLAGMKERLQLVEGSLQVRSAPGKGTDIRMSIPLVIREGF</sequence>
<dbReference type="GO" id="GO:0005737">
    <property type="term" value="C:cytoplasm"/>
    <property type="evidence" value="ECO:0007669"/>
    <property type="project" value="UniProtKB-SubCell"/>
</dbReference>
<keyword evidence="8" id="KW-0808">Transferase</keyword>
<dbReference type="EC" id="2.7.13.3" evidence="4"/>
<dbReference type="EMBL" id="VTER01000002">
    <property type="protein sequence ID" value="TYS50935.1"/>
    <property type="molecule type" value="Genomic_DNA"/>
</dbReference>
<keyword evidence="13" id="KW-0408">Iron</keyword>
<evidence type="ECO:0000256" key="10">
    <source>
        <dbReference type="ARBA" id="ARBA00022741"/>
    </source>
</evidence>
<evidence type="ECO:0000259" key="19">
    <source>
        <dbReference type="PROSITE" id="PS50109"/>
    </source>
</evidence>
<dbReference type="InterPro" id="IPR050482">
    <property type="entry name" value="Sensor_HK_TwoCompSys"/>
</dbReference>
<keyword evidence="11 20" id="KW-0418">Kinase</keyword>
<evidence type="ECO:0000256" key="11">
    <source>
        <dbReference type="ARBA" id="ARBA00022777"/>
    </source>
</evidence>
<evidence type="ECO:0000256" key="2">
    <source>
        <dbReference type="ARBA" id="ARBA00001966"/>
    </source>
</evidence>
<accession>A0A5D4RHN0</accession>
<dbReference type="GO" id="GO:0046872">
    <property type="term" value="F:metal ion binding"/>
    <property type="evidence" value="ECO:0007669"/>
    <property type="project" value="UniProtKB-KW"/>
</dbReference>
<dbReference type="Pfam" id="PF07730">
    <property type="entry name" value="HisKA_3"/>
    <property type="match status" value="1"/>
</dbReference>
<dbReference type="RefSeq" id="WP_148973331.1">
    <property type="nucleotide sequence ID" value="NZ_VTER01000002.1"/>
</dbReference>
<evidence type="ECO:0000256" key="12">
    <source>
        <dbReference type="ARBA" id="ARBA00022840"/>
    </source>
</evidence>
<comment type="catalytic activity">
    <reaction evidence="1">
        <text>ATP + protein L-histidine = ADP + protein N-phospho-L-histidine.</text>
        <dbReference type="EC" id="2.7.13.3"/>
    </reaction>
</comment>
<name>A0A5D4RHN0_9BACI</name>
<evidence type="ECO:0000256" key="4">
    <source>
        <dbReference type="ARBA" id="ARBA00012438"/>
    </source>
</evidence>
<dbReference type="PRINTS" id="PR00344">
    <property type="entry name" value="BCTRLSENSOR"/>
</dbReference>
<dbReference type="GO" id="GO:0000155">
    <property type="term" value="F:phosphorelay sensor kinase activity"/>
    <property type="evidence" value="ECO:0007669"/>
    <property type="project" value="InterPro"/>
</dbReference>
<comment type="caution">
    <text evidence="20">The sequence shown here is derived from an EMBL/GenBank/DDBJ whole genome shotgun (WGS) entry which is preliminary data.</text>
</comment>
<evidence type="ECO:0000256" key="13">
    <source>
        <dbReference type="ARBA" id="ARBA00023004"/>
    </source>
</evidence>
<reference evidence="20 21" key="1">
    <citation type="submission" date="2019-08" db="EMBL/GenBank/DDBJ databases">
        <title>Bacillus genomes from the desert of Cuatro Cienegas, Coahuila.</title>
        <authorList>
            <person name="Olmedo-Alvarez G."/>
        </authorList>
    </citation>
    <scope>NUCLEOTIDE SEQUENCE [LARGE SCALE GENOMIC DNA]</scope>
    <source>
        <strain evidence="20 21">CH446_14T</strain>
    </source>
</reference>
<comment type="subcellular location">
    <subcellularLocation>
        <location evidence="3">Cytoplasm</location>
    </subcellularLocation>
</comment>
<dbReference type="Pfam" id="PF23540">
    <property type="entry name" value="DesK_N"/>
    <property type="match status" value="1"/>
</dbReference>
<evidence type="ECO:0000256" key="15">
    <source>
        <dbReference type="ARBA" id="ARBA00023014"/>
    </source>
</evidence>
<evidence type="ECO:0000256" key="7">
    <source>
        <dbReference type="ARBA" id="ARBA00022490"/>
    </source>
</evidence>
<evidence type="ECO:0000256" key="5">
    <source>
        <dbReference type="ARBA" id="ARBA00017322"/>
    </source>
</evidence>
<comment type="function">
    <text evidence="16">Member of the two-component regulatory system NreB/NreC involved in the control of dissimilatory nitrate/nitrite reduction in response to oxygen. NreB functions as a direct oxygen sensor histidine kinase which is autophosphorylated, in the absence of oxygen, probably at the conserved histidine residue, and transfers its phosphate group probably to a conserved aspartate residue of NreC. NreB/NreC activates the expression of the nitrate (narGHJI) and nitrite (nir) reductase operons, as well as the putative nitrate transporter gene narT.</text>
</comment>
<evidence type="ECO:0000256" key="6">
    <source>
        <dbReference type="ARBA" id="ARBA00022485"/>
    </source>
</evidence>
<feature type="transmembrane region" description="Helical" evidence="18">
    <location>
        <begin position="130"/>
        <end position="148"/>
    </location>
</feature>
<feature type="transmembrane region" description="Helical" evidence="18">
    <location>
        <begin position="41"/>
        <end position="58"/>
    </location>
</feature>
<evidence type="ECO:0000256" key="8">
    <source>
        <dbReference type="ARBA" id="ARBA00022679"/>
    </source>
</evidence>
<feature type="transmembrane region" description="Helical" evidence="18">
    <location>
        <begin position="15"/>
        <end position="32"/>
    </location>
</feature>
<evidence type="ECO:0000256" key="18">
    <source>
        <dbReference type="SAM" id="Phobius"/>
    </source>
</evidence>
<evidence type="ECO:0000256" key="9">
    <source>
        <dbReference type="ARBA" id="ARBA00022723"/>
    </source>
</evidence>
<keyword evidence="18" id="KW-0472">Membrane</keyword>
<evidence type="ECO:0000256" key="1">
    <source>
        <dbReference type="ARBA" id="ARBA00000085"/>
    </source>
</evidence>
<keyword evidence="18" id="KW-1133">Transmembrane helix</keyword>
<protein>
    <recommendedName>
        <fullName evidence="5">Oxygen sensor histidine kinase NreB</fullName>
        <ecNumber evidence="4">2.7.13.3</ecNumber>
    </recommendedName>
    <alternativeName>
        <fullName evidence="17">Nitrogen regulation protein B</fullName>
    </alternativeName>
</protein>
<dbReference type="InterPro" id="IPR003594">
    <property type="entry name" value="HATPase_dom"/>
</dbReference>
<dbReference type="SUPFAM" id="SSF55874">
    <property type="entry name" value="ATPase domain of HSP90 chaperone/DNA topoisomerase II/histidine kinase"/>
    <property type="match status" value="1"/>
</dbReference>
<dbReference type="Gene3D" id="1.20.5.1930">
    <property type="match status" value="1"/>
</dbReference>
<keyword evidence="12" id="KW-0067">ATP-binding</keyword>
<dbReference type="PROSITE" id="PS50109">
    <property type="entry name" value="HIS_KIN"/>
    <property type="match status" value="1"/>
</dbReference>
<evidence type="ECO:0000256" key="14">
    <source>
        <dbReference type="ARBA" id="ARBA00023012"/>
    </source>
</evidence>
<dbReference type="PANTHER" id="PTHR24421">
    <property type="entry name" value="NITRATE/NITRITE SENSOR PROTEIN NARX-RELATED"/>
    <property type="match status" value="1"/>
</dbReference>
<dbReference type="GO" id="GO:0016020">
    <property type="term" value="C:membrane"/>
    <property type="evidence" value="ECO:0007669"/>
    <property type="project" value="InterPro"/>
</dbReference>
<keyword evidence="7" id="KW-0963">Cytoplasm</keyword>
<dbReference type="Gene3D" id="3.30.565.10">
    <property type="entry name" value="Histidine kinase-like ATPase, C-terminal domain"/>
    <property type="match status" value="1"/>
</dbReference>
<feature type="domain" description="Histidine kinase" evidence="19">
    <location>
        <begin position="179"/>
        <end position="369"/>
    </location>
</feature>
<organism evidence="20 21">
    <name type="scientific">Bacillus infantis</name>
    <dbReference type="NCBI Taxonomy" id="324767"/>
    <lineage>
        <taxon>Bacteria</taxon>
        <taxon>Bacillati</taxon>
        <taxon>Bacillota</taxon>
        <taxon>Bacilli</taxon>
        <taxon>Bacillales</taxon>
        <taxon>Bacillaceae</taxon>
        <taxon>Bacillus</taxon>
    </lineage>
</organism>
<dbReference type="SMART" id="SM00387">
    <property type="entry name" value="HATPase_c"/>
    <property type="match status" value="1"/>
</dbReference>
<proteinExistence type="predicted"/>
<dbReference type="CDD" id="cd16917">
    <property type="entry name" value="HATPase_UhpB-NarQ-NarX-like"/>
    <property type="match status" value="1"/>
</dbReference>
<keyword evidence="15" id="KW-0411">Iron-sulfur</keyword>
<evidence type="ECO:0000313" key="20">
    <source>
        <dbReference type="EMBL" id="TYS50935.1"/>
    </source>
</evidence>
<dbReference type="InterPro" id="IPR004358">
    <property type="entry name" value="Sig_transdc_His_kin-like_C"/>
</dbReference>
<feature type="transmembrane region" description="Helical" evidence="18">
    <location>
        <begin position="104"/>
        <end position="124"/>
    </location>
</feature>
<keyword evidence="10" id="KW-0547">Nucleotide-binding</keyword>
<dbReference type="GO" id="GO:0051539">
    <property type="term" value="F:4 iron, 4 sulfur cluster binding"/>
    <property type="evidence" value="ECO:0007669"/>
    <property type="project" value="UniProtKB-KW"/>
</dbReference>
<feature type="transmembrane region" description="Helical" evidence="18">
    <location>
        <begin position="64"/>
        <end position="92"/>
    </location>
</feature>
<evidence type="ECO:0000256" key="17">
    <source>
        <dbReference type="ARBA" id="ARBA00030800"/>
    </source>
</evidence>
<keyword evidence="18" id="KW-0812">Transmembrane</keyword>
<dbReference type="InterPro" id="IPR036890">
    <property type="entry name" value="HATPase_C_sf"/>
</dbReference>
<evidence type="ECO:0000256" key="16">
    <source>
        <dbReference type="ARBA" id="ARBA00024827"/>
    </source>
</evidence>
<dbReference type="AlphaFoldDB" id="A0A5D4RHN0"/>